<gene>
    <name evidence="4" type="ORF">KC19_11G049700</name>
</gene>
<dbReference type="GO" id="GO:0070402">
    <property type="term" value="F:NADPH binding"/>
    <property type="evidence" value="ECO:0007669"/>
    <property type="project" value="TreeGrafter"/>
</dbReference>
<protein>
    <recommendedName>
        <fullName evidence="3">Enoyl reductase (ER) domain-containing protein</fullName>
    </recommendedName>
</protein>
<accession>A0A8T0GCC8</accession>
<comment type="caution">
    <text evidence="4">The sequence shown here is derived from an EMBL/GenBank/DDBJ whole genome shotgun (WGS) entry which is preliminary data.</text>
</comment>
<dbReference type="PANTHER" id="PTHR48106:SF2">
    <property type="entry name" value="ZN2+-BINDING DEHYDROGENASE"/>
    <property type="match status" value="1"/>
</dbReference>
<dbReference type="InterPro" id="IPR013149">
    <property type="entry name" value="ADH-like_C"/>
</dbReference>
<dbReference type="GO" id="GO:0016651">
    <property type="term" value="F:oxidoreductase activity, acting on NAD(P)H"/>
    <property type="evidence" value="ECO:0007669"/>
    <property type="project" value="TreeGrafter"/>
</dbReference>
<evidence type="ECO:0000313" key="5">
    <source>
        <dbReference type="Proteomes" id="UP000822688"/>
    </source>
</evidence>
<dbReference type="Pfam" id="PF08240">
    <property type="entry name" value="ADH_N"/>
    <property type="match status" value="1"/>
</dbReference>
<keyword evidence="5" id="KW-1185">Reference proteome</keyword>
<dbReference type="Pfam" id="PF00107">
    <property type="entry name" value="ADH_zinc_N"/>
    <property type="match status" value="1"/>
</dbReference>
<organism evidence="4 5">
    <name type="scientific">Ceratodon purpureus</name>
    <name type="common">Fire moss</name>
    <name type="synonym">Dicranum purpureum</name>
    <dbReference type="NCBI Taxonomy" id="3225"/>
    <lineage>
        <taxon>Eukaryota</taxon>
        <taxon>Viridiplantae</taxon>
        <taxon>Streptophyta</taxon>
        <taxon>Embryophyta</taxon>
        <taxon>Bryophyta</taxon>
        <taxon>Bryophytina</taxon>
        <taxon>Bryopsida</taxon>
        <taxon>Dicranidae</taxon>
        <taxon>Pseudoditrichales</taxon>
        <taxon>Ditrichaceae</taxon>
        <taxon>Ceratodon</taxon>
    </lineage>
</organism>
<name>A0A8T0GCC8_CERPU</name>
<evidence type="ECO:0000313" key="4">
    <source>
        <dbReference type="EMBL" id="KAG0556385.1"/>
    </source>
</evidence>
<dbReference type="AlphaFoldDB" id="A0A8T0GCC8"/>
<evidence type="ECO:0000256" key="2">
    <source>
        <dbReference type="ARBA" id="ARBA00023002"/>
    </source>
</evidence>
<dbReference type="InterPro" id="IPR020843">
    <property type="entry name" value="ER"/>
</dbReference>
<keyword evidence="2" id="KW-0560">Oxidoreductase</keyword>
<dbReference type="Gene3D" id="3.90.180.10">
    <property type="entry name" value="Medium-chain alcohol dehydrogenases, catalytic domain"/>
    <property type="match status" value="1"/>
</dbReference>
<evidence type="ECO:0000256" key="1">
    <source>
        <dbReference type="ARBA" id="ARBA00022857"/>
    </source>
</evidence>
<dbReference type="InterPro" id="IPR036291">
    <property type="entry name" value="NAD(P)-bd_dom_sf"/>
</dbReference>
<sequence length="329" mass="34568">MSNLALVQDGFHKEDPLSTLKVVTKPIPKASPGQVVVHITLRPINPVDFMTLRGGNVVNGSAGSEGFGIVHEVGEGVTKLHKGQRVIPVTAPGSNKGNGSFQKYVAIDADFVLPVPGYMSDEVAAQFVVNPWTAYSLLKLLEVPKGEYIIQSAAGSTLGKIVICLAKHYGIKTINIVRRSSQIAELKALGADEVICSAEEDVGAKLKEITGGKGAWGGLDAVFGTMTPMIAGGVRDEGKVYVYGMLGGYSTTLGVGDLFRGVIITAFVSFKLLAVPEKIHALAGEVAPLVKDGVIPVAEVEKYDLKEFKTALAKAGESGRAGKILLVTA</sequence>
<dbReference type="SMART" id="SM00829">
    <property type="entry name" value="PKS_ER"/>
    <property type="match status" value="1"/>
</dbReference>
<dbReference type="PANTHER" id="PTHR48106">
    <property type="entry name" value="QUINONE OXIDOREDUCTASE PIG3-RELATED"/>
    <property type="match status" value="1"/>
</dbReference>
<dbReference type="SUPFAM" id="SSF51735">
    <property type="entry name" value="NAD(P)-binding Rossmann-fold domains"/>
    <property type="match status" value="1"/>
</dbReference>
<dbReference type="SUPFAM" id="SSF50129">
    <property type="entry name" value="GroES-like"/>
    <property type="match status" value="1"/>
</dbReference>
<dbReference type="Proteomes" id="UP000822688">
    <property type="component" value="Chromosome 11"/>
</dbReference>
<reference evidence="4 5" key="1">
    <citation type="submission" date="2020-06" db="EMBL/GenBank/DDBJ databases">
        <title>WGS assembly of Ceratodon purpureus strain R40.</title>
        <authorList>
            <person name="Carey S.B."/>
            <person name="Jenkins J."/>
            <person name="Shu S."/>
            <person name="Lovell J.T."/>
            <person name="Sreedasyam A."/>
            <person name="Maumus F."/>
            <person name="Tiley G.P."/>
            <person name="Fernandez-Pozo N."/>
            <person name="Barry K."/>
            <person name="Chen C."/>
            <person name="Wang M."/>
            <person name="Lipzen A."/>
            <person name="Daum C."/>
            <person name="Saski C.A."/>
            <person name="Payton A.C."/>
            <person name="Mcbreen J.C."/>
            <person name="Conrad R.E."/>
            <person name="Kollar L.M."/>
            <person name="Olsson S."/>
            <person name="Huttunen S."/>
            <person name="Landis J.B."/>
            <person name="Wickett N.J."/>
            <person name="Johnson M.G."/>
            <person name="Rensing S.A."/>
            <person name="Grimwood J."/>
            <person name="Schmutz J."/>
            <person name="Mcdaniel S.F."/>
        </authorList>
    </citation>
    <scope>NUCLEOTIDE SEQUENCE [LARGE SCALE GENOMIC DNA]</scope>
    <source>
        <strain evidence="4 5">R40</strain>
    </source>
</reference>
<proteinExistence type="predicted"/>
<evidence type="ECO:0000259" key="3">
    <source>
        <dbReference type="SMART" id="SM00829"/>
    </source>
</evidence>
<dbReference type="EMBL" id="CM026432">
    <property type="protein sequence ID" value="KAG0556385.1"/>
    <property type="molecule type" value="Genomic_DNA"/>
</dbReference>
<dbReference type="InterPro" id="IPR013154">
    <property type="entry name" value="ADH-like_N"/>
</dbReference>
<keyword evidence="1" id="KW-0521">NADP</keyword>
<dbReference type="InterPro" id="IPR011032">
    <property type="entry name" value="GroES-like_sf"/>
</dbReference>
<dbReference type="Gene3D" id="3.40.50.720">
    <property type="entry name" value="NAD(P)-binding Rossmann-like Domain"/>
    <property type="match status" value="1"/>
</dbReference>
<dbReference type="CDD" id="cd05282">
    <property type="entry name" value="ETR_like"/>
    <property type="match status" value="1"/>
</dbReference>
<feature type="domain" description="Enoyl reductase (ER)" evidence="3">
    <location>
        <begin position="15"/>
        <end position="326"/>
    </location>
</feature>